<protein>
    <submittedName>
        <fullName evidence="1">Uncharacterized protein</fullName>
    </submittedName>
</protein>
<accession>A0A9Q9STW9</accession>
<dbReference type="AlphaFoldDB" id="A0A9Q9STW9"/>
<reference evidence="1" key="1">
    <citation type="journal article" date="2017" name="Proc. Natl. Acad. Sci. U.S.A.">
        <title>Comparative genomics uncovers the prolific and distinctive metabolic potential of the cyanobacterial genus Moorea.</title>
        <authorList>
            <person name="Leao T."/>
            <person name="Castelao G."/>
            <person name="Korobeynikov A."/>
            <person name="Monroe E.A."/>
            <person name="Podell S."/>
            <person name="Glukhov E."/>
            <person name="Allen E.E."/>
            <person name="Gerwick W.H."/>
            <person name="Gerwick L."/>
        </authorList>
    </citation>
    <scope>NUCLEOTIDE SEQUENCE</scope>
    <source>
        <strain evidence="1">JHB</strain>
    </source>
</reference>
<sequence>MSVDSVDAIDLGQKATLREWSRGARCSVRAATRTHLRAGLYTQSLLSSFA</sequence>
<gene>
    <name evidence="1" type="ORF">BJP36_36495</name>
</gene>
<name>A0A9Q9STW9_MOOP1</name>
<proteinExistence type="predicted"/>
<organism evidence="1">
    <name type="scientific">Moorena producens (strain JHB)</name>
    <dbReference type="NCBI Taxonomy" id="1454205"/>
    <lineage>
        <taxon>Bacteria</taxon>
        <taxon>Bacillati</taxon>
        <taxon>Cyanobacteriota</taxon>
        <taxon>Cyanophyceae</taxon>
        <taxon>Coleofasciculales</taxon>
        <taxon>Coleofasciculaceae</taxon>
        <taxon>Moorena</taxon>
    </lineage>
</organism>
<reference evidence="1" key="2">
    <citation type="submission" date="2022-10" db="EMBL/GenBank/DDBJ databases">
        <authorList>
            <person name="Ngo T.-E."/>
        </authorList>
    </citation>
    <scope>NUCLEOTIDE SEQUENCE</scope>
    <source>
        <strain evidence="1">JHB</strain>
    </source>
</reference>
<dbReference type="Proteomes" id="UP000176944">
    <property type="component" value="Chromosome"/>
</dbReference>
<evidence type="ECO:0000313" key="1">
    <source>
        <dbReference type="EMBL" id="WAN69592.1"/>
    </source>
</evidence>
<dbReference type="EMBL" id="CP017708">
    <property type="protein sequence ID" value="WAN69592.1"/>
    <property type="molecule type" value="Genomic_DNA"/>
</dbReference>